<evidence type="ECO:0000259" key="3">
    <source>
        <dbReference type="Pfam" id="PF13472"/>
    </source>
</evidence>
<evidence type="ECO:0000313" key="5">
    <source>
        <dbReference type="Proteomes" id="UP000032434"/>
    </source>
</evidence>
<feature type="domain" description="SGNH hydrolase-type esterase" evidence="3">
    <location>
        <begin position="7"/>
        <end position="202"/>
    </location>
</feature>
<dbReference type="InParanoid" id="A0A061AA51"/>
<keyword evidence="5" id="KW-1185">Reference proteome</keyword>
<evidence type="ECO:0000256" key="2">
    <source>
        <dbReference type="ARBA" id="ARBA00022801"/>
    </source>
</evidence>
<evidence type="ECO:0000313" key="4">
    <source>
        <dbReference type="EMBL" id="CDR30780.1"/>
    </source>
</evidence>
<dbReference type="PATRIC" id="fig|35623.3.peg.707"/>
<name>A0A061AA51_9MOLU</name>
<dbReference type="GO" id="GO:0016787">
    <property type="term" value="F:hydrolase activity"/>
    <property type="evidence" value="ECO:0007669"/>
    <property type="project" value="UniProtKB-KW"/>
</dbReference>
<dbReference type="OrthoDB" id="9807041at2"/>
<reference evidence="5" key="1">
    <citation type="submission" date="2014-05" db="EMBL/GenBank/DDBJ databases">
        <authorList>
            <person name="Kube M."/>
        </authorList>
    </citation>
    <scope>NUCLEOTIDE SEQUENCE [LARGE SCALE GENOMIC DNA]</scope>
</reference>
<accession>A0A061AA51</accession>
<dbReference type="Gene3D" id="3.40.50.1110">
    <property type="entry name" value="SGNH hydrolase"/>
    <property type="match status" value="1"/>
</dbReference>
<dbReference type="PANTHER" id="PTHR43695:SF1">
    <property type="entry name" value="RHAMNOGALACTURONAN ACETYLESTERASE"/>
    <property type="match status" value="1"/>
</dbReference>
<dbReference type="InterPro" id="IPR013830">
    <property type="entry name" value="SGNH_hydro"/>
</dbReference>
<comment type="similarity">
    <text evidence="1">Belongs to the 'GDSL' lipolytic enzyme family.</text>
</comment>
<proteinExistence type="inferred from homology"/>
<organism evidence="4 5">
    <name type="scientific">Acholeplasma oculi</name>
    <dbReference type="NCBI Taxonomy" id="35623"/>
    <lineage>
        <taxon>Bacteria</taxon>
        <taxon>Bacillati</taxon>
        <taxon>Mycoplasmatota</taxon>
        <taxon>Mollicutes</taxon>
        <taxon>Acholeplasmatales</taxon>
        <taxon>Acholeplasmataceae</taxon>
        <taxon>Acholeplasma</taxon>
    </lineage>
</organism>
<dbReference type="HOGENOM" id="CLU_065859_2_1_14"/>
<gene>
    <name evidence="4" type="ORF">Aocu_07070</name>
</gene>
<dbReference type="STRING" id="35623.Aocu_07070"/>
<dbReference type="FunCoup" id="A0A061AA51">
    <property type="interactions" value="25"/>
</dbReference>
<dbReference type="InterPro" id="IPR037459">
    <property type="entry name" value="RhgT-like"/>
</dbReference>
<dbReference type="Pfam" id="PF13472">
    <property type="entry name" value="Lipase_GDSL_2"/>
    <property type="match status" value="1"/>
</dbReference>
<dbReference type="Proteomes" id="UP000032434">
    <property type="component" value="Chromosome 1"/>
</dbReference>
<dbReference type="AlphaFoldDB" id="A0A061AA51"/>
<dbReference type="PANTHER" id="PTHR43695">
    <property type="entry name" value="PUTATIVE (AFU_ORTHOLOGUE AFUA_2G17250)-RELATED"/>
    <property type="match status" value="1"/>
</dbReference>
<dbReference type="EMBL" id="LK028559">
    <property type="protein sequence ID" value="CDR30780.1"/>
    <property type="molecule type" value="Genomic_DNA"/>
</dbReference>
<protein>
    <submittedName>
        <fullName evidence="4">GDSL-like Lipase/Acylhydrolase family</fullName>
    </submittedName>
</protein>
<sequence length="249" mass="29341">MIRVFIIGDSTSAKKEEHKRPESGWGEHIESLSNQEFQVFNYAKNGESTQSFINKGLFDTVLNQLSQDDYLFIQFGHNDQKIHDKNRYTHPYKTYQENITYFYQEASKKGAKVLLLSSISRRDFKNHKRINKKTLGDYPKSIKILSNRLNIPFIDMFKKTVKLYEYLGFELSKELFLHLKPGIHKNYMDGVSDNTHLNEFGAKIIAQIVLNEIKRKQLLNQTMDPIKSYRMIDIKRLVYVQKRSGRLHI</sequence>
<dbReference type="KEGG" id="aoc:Aocu_07070"/>
<dbReference type="InterPro" id="IPR036514">
    <property type="entry name" value="SGNH_hydro_sf"/>
</dbReference>
<dbReference type="RefSeq" id="WP_052669993.1">
    <property type="nucleotide sequence ID" value="NZ_FUZK01000001.1"/>
</dbReference>
<evidence type="ECO:0000256" key="1">
    <source>
        <dbReference type="ARBA" id="ARBA00008668"/>
    </source>
</evidence>
<dbReference type="CDD" id="cd01821">
    <property type="entry name" value="Rhamnogalacturan_acetylesterase_like"/>
    <property type="match status" value="1"/>
</dbReference>
<keyword evidence="2 4" id="KW-0378">Hydrolase</keyword>
<dbReference type="SUPFAM" id="SSF52266">
    <property type="entry name" value="SGNH hydrolase"/>
    <property type="match status" value="1"/>
</dbReference>